<keyword evidence="2" id="KW-0812">Transmembrane</keyword>
<organism evidence="5 6">
    <name type="scientific">Sinomonas humi</name>
    <dbReference type="NCBI Taxonomy" id="1338436"/>
    <lineage>
        <taxon>Bacteria</taxon>
        <taxon>Bacillati</taxon>
        <taxon>Actinomycetota</taxon>
        <taxon>Actinomycetes</taxon>
        <taxon>Micrococcales</taxon>
        <taxon>Micrococcaceae</taxon>
        <taxon>Sinomonas</taxon>
    </lineage>
</organism>
<sequence length="1348" mass="140616">MTSNEMILFEIEARDRATAIFKDFEGSLGSVSGALDKMRTALGASGQNMDAAQAKVAALGRAHAAAKDAVVGAQAEIVTAGAKVEAAQKAVADAAKLSGDEQAKAAAEAATALKTATGEEEAALAKLQAALDTTAKRHKELSDAQSEAGAKGQAWSGILKGVGVAAGAVGVGVGMFAVSAAKSAADVQQNFTKLSTSAGESVNNLGSDLTGAMQIARDTGATMEDLGNGLYKINSAGFHGAEGLNVVKAAQEGAKAEGADLETVADAVSSALLDYHQPAQAAADVTSKLVQATADGKMRFEDLAAAMPAILPVASAAHVSLNDILGDMSSMTMHGMSAQQSAQNLSDVIRHMVNPTAMQAKQLALLGMTTNQLASDIKSKGLSGTLEEISQRITKMMPAGTDKVILQMKTAMSSLTPAAQQLAQHLFDGSMTMKEYSKAALALDPVSAKQAQSFATLLGATHRIGDAQMSGKDVLQNYTQAMAKATGDATGLNVALMIAGENAGNTSKAVKDITGATADAQGNVKGWTEIQGNFNTKMDEAKQAFETAKIAIGTALLPVLGTLMDKVSGFIGPIADWITHNKQMAATIMLVAGGLGILVAGMVGVSFAISAMATAFGVLESVGAPIFLIIAAVVALGVAIFLLVTHWQQVWGAIVNFTKPAVNAIVGVWQGFVGWFMSVWNPVAAWFTSVWNTTVAVVKVVANDFVTAWKAVVTFLKPIFDGIVTVIKVAVAVIFTVLVTPIVLAVNMLSALFNWLWKSVFKPVWDGIVDVAKIAWAFLLANVINPIIAYVKLVAQTYTWLWQNVLVPVWNGIQDVMRTVWNWILQNVINPIIAYVKQVASTFTWFWQNVIVPVWQGIQNAISTAWNWIVSNVMNFIHMEIKGLGIEWNWLHDNVIKPVWDAIQTAISTVWNWLSDNVFTPIKNMISDVGKGFDLFGQGIKKVWDGIVDSAKTPVKFVIDQVYNKGIMPVWNDVAGMVGLGKLDPISLSFAKGGTVPGYSPGNDIVHAMLSPGEGILVPQAVRALGGAAGIDAINSMYGGGSGRSSGNHFAGGGVVGDILGSIGSAIGGALNGLKDAALGGLRMAATPIVQGIESLADANLGKTGFGSLLDSGVHTLGDDLLKFLGAKDQNAPKGGAGNVGSPGAVSGDLAGWVQAAMAAAGVSGANWLNGLETIAMHESGGNPNATNNWDSNAAMGDPSRGLMQTIGSTFEAYRSQALPDNIFDPVANIVAGIGYIKSRYGDISSVPGLVSMAQGGPYVGYDEGGWLEPGITRVINNTGQPERVISPRGAGPAGSALGGGAPELHLHVDIHDNFGMPDQKVIKQLWDEFGRYGATWALPSAGHQIRR</sequence>
<dbReference type="EMBL" id="JTDL01000152">
    <property type="protein sequence ID" value="KHL00425.1"/>
    <property type="molecule type" value="Genomic_DNA"/>
</dbReference>
<dbReference type="InterPro" id="IPR008258">
    <property type="entry name" value="Transglycosylase_SLT_dom_1"/>
</dbReference>
<evidence type="ECO:0008006" key="7">
    <source>
        <dbReference type="Google" id="ProtNLM"/>
    </source>
</evidence>
<feature type="transmembrane region" description="Helical" evidence="2">
    <location>
        <begin position="588"/>
        <end position="616"/>
    </location>
</feature>
<dbReference type="SUPFAM" id="SSF53955">
    <property type="entry name" value="Lysozyme-like"/>
    <property type="match status" value="1"/>
</dbReference>
<dbReference type="PANTHER" id="PTHR37813:SF1">
    <property type="entry name" value="FELS-2 PROPHAGE PROTEIN"/>
    <property type="match status" value="1"/>
</dbReference>
<accession>A0A0B2AB77</accession>
<evidence type="ECO:0000313" key="5">
    <source>
        <dbReference type="EMBL" id="KHL00425.1"/>
    </source>
</evidence>
<reference evidence="5 6" key="1">
    <citation type="submission" date="2014-09" db="EMBL/GenBank/DDBJ databases">
        <title>Genome sequence of Sinomonas sp. MUSC 117.</title>
        <authorList>
            <person name="Lee L.-H."/>
        </authorList>
    </citation>
    <scope>NUCLEOTIDE SEQUENCE [LARGE SCALE GENOMIC DNA]</scope>
    <source>
        <strain evidence="5 6">MUSC 117</strain>
    </source>
</reference>
<evidence type="ECO:0000259" key="3">
    <source>
        <dbReference type="Pfam" id="PF01464"/>
    </source>
</evidence>
<evidence type="ECO:0000259" key="4">
    <source>
        <dbReference type="Pfam" id="PF10145"/>
    </source>
</evidence>
<keyword evidence="6" id="KW-1185">Reference proteome</keyword>
<dbReference type="Gene3D" id="1.10.530.10">
    <property type="match status" value="1"/>
</dbReference>
<protein>
    <recommendedName>
        <fullName evidence="7">Transglycosylase SLT domain-containing protein</fullName>
    </recommendedName>
</protein>
<feature type="domain" description="Phage tail tape measure protein" evidence="4">
    <location>
        <begin position="213"/>
        <end position="404"/>
    </location>
</feature>
<evidence type="ECO:0000313" key="6">
    <source>
        <dbReference type="Proteomes" id="UP000030982"/>
    </source>
</evidence>
<evidence type="ECO:0000256" key="1">
    <source>
        <dbReference type="ARBA" id="ARBA00022612"/>
    </source>
</evidence>
<dbReference type="InterPro" id="IPR010090">
    <property type="entry name" value="Phage_tape_meas"/>
</dbReference>
<dbReference type="OrthoDB" id="177147at2"/>
<dbReference type="STRING" id="1338436.LK10_19630"/>
<keyword evidence="2" id="KW-0472">Membrane</keyword>
<proteinExistence type="predicted"/>
<feature type="transmembrane region" description="Helical" evidence="2">
    <location>
        <begin position="657"/>
        <end position="677"/>
    </location>
</feature>
<comment type="caution">
    <text evidence="5">The sequence shown here is derived from an EMBL/GenBank/DDBJ whole genome shotgun (WGS) entry which is preliminary data.</text>
</comment>
<feature type="domain" description="Transglycosylase SLT" evidence="3">
    <location>
        <begin position="1166"/>
        <end position="1246"/>
    </location>
</feature>
<dbReference type="InterPro" id="IPR023346">
    <property type="entry name" value="Lysozyme-like_dom_sf"/>
</dbReference>
<name>A0A0B2AB77_9MICC</name>
<dbReference type="Proteomes" id="UP000030982">
    <property type="component" value="Unassembled WGS sequence"/>
</dbReference>
<dbReference type="Pfam" id="PF10145">
    <property type="entry name" value="PhageMin_Tail"/>
    <property type="match status" value="1"/>
</dbReference>
<dbReference type="Pfam" id="PF01464">
    <property type="entry name" value="SLT"/>
    <property type="match status" value="1"/>
</dbReference>
<feature type="transmembrane region" description="Helical" evidence="2">
    <location>
        <begin position="683"/>
        <end position="702"/>
    </location>
</feature>
<dbReference type="NCBIfam" id="TIGR01760">
    <property type="entry name" value="tape_meas_TP901"/>
    <property type="match status" value="1"/>
</dbReference>
<dbReference type="PANTHER" id="PTHR37813">
    <property type="entry name" value="FELS-2 PROPHAGE PROTEIN"/>
    <property type="match status" value="1"/>
</dbReference>
<feature type="transmembrane region" description="Helical" evidence="2">
    <location>
        <begin position="723"/>
        <end position="753"/>
    </location>
</feature>
<gene>
    <name evidence="5" type="ORF">LK10_19630</name>
</gene>
<feature type="transmembrane region" description="Helical" evidence="2">
    <location>
        <begin position="622"/>
        <end position="645"/>
    </location>
</feature>
<keyword evidence="1" id="KW-1188">Viral release from host cell</keyword>
<keyword evidence="2" id="KW-1133">Transmembrane helix</keyword>
<dbReference type="RefSeq" id="WP_043127705.1">
    <property type="nucleotide sequence ID" value="NZ_JTDL01000152.1"/>
</dbReference>
<dbReference type="CDD" id="cd13402">
    <property type="entry name" value="LT_TF-like"/>
    <property type="match status" value="1"/>
</dbReference>
<evidence type="ECO:0000256" key="2">
    <source>
        <dbReference type="SAM" id="Phobius"/>
    </source>
</evidence>